<organism evidence="2 3">
    <name type="scientific">Armillaria ostoyae</name>
    <name type="common">Armillaria root rot fungus</name>
    <dbReference type="NCBI Taxonomy" id="47428"/>
    <lineage>
        <taxon>Eukaryota</taxon>
        <taxon>Fungi</taxon>
        <taxon>Dikarya</taxon>
        <taxon>Basidiomycota</taxon>
        <taxon>Agaricomycotina</taxon>
        <taxon>Agaricomycetes</taxon>
        <taxon>Agaricomycetidae</taxon>
        <taxon>Agaricales</taxon>
        <taxon>Marasmiineae</taxon>
        <taxon>Physalacriaceae</taxon>
        <taxon>Armillaria</taxon>
    </lineage>
</organism>
<name>A0A284RH11_ARMOS</name>
<accession>A0A284RH11</accession>
<protein>
    <submittedName>
        <fullName evidence="2">Uncharacterized protein</fullName>
    </submittedName>
</protein>
<reference evidence="3" key="1">
    <citation type="journal article" date="2017" name="Nat. Ecol. Evol.">
        <title>Genome expansion and lineage-specific genetic innovations in the forest pathogenic fungi Armillaria.</title>
        <authorList>
            <person name="Sipos G."/>
            <person name="Prasanna A.N."/>
            <person name="Walter M.C."/>
            <person name="O'Connor E."/>
            <person name="Balint B."/>
            <person name="Krizsan K."/>
            <person name="Kiss B."/>
            <person name="Hess J."/>
            <person name="Varga T."/>
            <person name="Slot J."/>
            <person name="Riley R."/>
            <person name="Boka B."/>
            <person name="Rigling D."/>
            <person name="Barry K."/>
            <person name="Lee J."/>
            <person name="Mihaltcheva S."/>
            <person name="LaButti K."/>
            <person name="Lipzen A."/>
            <person name="Waldron R."/>
            <person name="Moloney N.M."/>
            <person name="Sperisen C."/>
            <person name="Kredics L."/>
            <person name="Vagvoelgyi C."/>
            <person name="Patrignani A."/>
            <person name="Fitzpatrick D."/>
            <person name="Nagy I."/>
            <person name="Doyle S."/>
            <person name="Anderson J.B."/>
            <person name="Grigoriev I.V."/>
            <person name="Gueldener U."/>
            <person name="Muensterkoetter M."/>
            <person name="Nagy L.G."/>
        </authorList>
    </citation>
    <scope>NUCLEOTIDE SEQUENCE [LARGE SCALE GENOMIC DNA]</scope>
    <source>
        <strain evidence="3">C18/9</strain>
    </source>
</reference>
<evidence type="ECO:0000313" key="3">
    <source>
        <dbReference type="Proteomes" id="UP000219338"/>
    </source>
</evidence>
<evidence type="ECO:0000256" key="1">
    <source>
        <dbReference type="SAM" id="MobiDB-lite"/>
    </source>
</evidence>
<dbReference type="Proteomes" id="UP000219338">
    <property type="component" value="Unassembled WGS sequence"/>
</dbReference>
<feature type="compositionally biased region" description="Polar residues" evidence="1">
    <location>
        <begin position="1"/>
        <end position="11"/>
    </location>
</feature>
<proteinExistence type="predicted"/>
<feature type="compositionally biased region" description="Basic and acidic residues" evidence="1">
    <location>
        <begin position="12"/>
        <end position="22"/>
    </location>
</feature>
<keyword evidence="3" id="KW-1185">Reference proteome</keyword>
<feature type="region of interest" description="Disordered" evidence="1">
    <location>
        <begin position="1"/>
        <end position="101"/>
    </location>
</feature>
<sequence>MTSTTICNDCPSTHDDKPHPHPDCAIPPTLTSESITHGVGYRKDNNNSDDPQDDGSGGSGTGRESPRMNEWCGREQDRTLGLKGGGWDGPWGKNAATETSP</sequence>
<evidence type="ECO:0000313" key="2">
    <source>
        <dbReference type="EMBL" id="SJL08039.1"/>
    </source>
</evidence>
<dbReference type="EMBL" id="FUEG01000009">
    <property type="protein sequence ID" value="SJL08039.1"/>
    <property type="molecule type" value="Genomic_DNA"/>
</dbReference>
<gene>
    <name evidence="2" type="ORF">ARMOST_11398</name>
</gene>
<feature type="compositionally biased region" description="Basic and acidic residues" evidence="1">
    <location>
        <begin position="64"/>
        <end position="80"/>
    </location>
</feature>
<dbReference type="AlphaFoldDB" id="A0A284RH11"/>